<feature type="region of interest" description="Disordered" evidence="8">
    <location>
        <begin position="224"/>
        <end position="254"/>
    </location>
</feature>
<keyword evidence="4 9" id="KW-0812">Transmembrane</keyword>
<dbReference type="STRING" id="887898.HMPREF0551_2281"/>
<sequence length="254" mass="27674">MTVSLLLATLVALAPWGQSPIIPDVLALVLAWWALHRPQRGLLAAGFMLGVLMDTHTASTLGEHALLYTLIVWMTLQFQRRIAWFRLGGQMLHMLGVFLMAQAVLAGARFLLGLPFLGPEQFLPWLGTALLWPLADLLLPARHAPRRTTTGAAAYGPRTAPFVDPERVAGEETGRDAATPTGVPIYAHADEPVAARDSHAAQAAPTPQVQNASPTWIDPEELVMQGTASPQPQPQHAARRRPAYWHYAPDDHGH</sequence>
<protein>
    <submittedName>
        <fullName evidence="10">Rod shape-determining protein MreD</fullName>
    </submittedName>
</protein>
<keyword evidence="3" id="KW-1003">Cell membrane</keyword>
<dbReference type="AlphaFoldDB" id="E7S017"/>
<dbReference type="HOGENOM" id="CLU_1093246_0_0_4"/>
<evidence type="ECO:0000256" key="5">
    <source>
        <dbReference type="ARBA" id="ARBA00022960"/>
    </source>
</evidence>
<dbReference type="EMBL" id="AEQP01000022">
    <property type="protein sequence ID" value="EFV94166.1"/>
    <property type="molecule type" value="Genomic_DNA"/>
</dbReference>
<dbReference type="eggNOG" id="COG2891">
    <property type="taxonomic scope" value="Bacteria"/>
</dbReference>
<accession>E7S017</accession>
<evidence type="ECO:0000313" key="10">
    <source>
        <dbReference type="EMBL" id="EFV94166.1"/>
    </source>
</evidence>
<keyword evidence="11" id="KW-1185">Reference proteome</keyword>
<comment type="similarity">
    <text evidence="2">Belongs to the MreD family.</text>
</comment>
<dbReference type="Pfam" id="PF04093">
    <property type="entry name" value="MreD"/>
    <property type="match status" value="1"/>
</dbReference>
<evidence type="ECO:0000256" key="1">
    <source>
        <dbReference type="ARBA" id="ARBA00004651"/>
    </source>
</evidence>
<keyword evidence="5" id="KW-0133">Cell shape</keyword>
<evidence type="ECO:0000256" key="3">
    <source>
        <dbReference type="ARBA" id="ARBA00022475"/>
    </source>
</evidence>
<keyword evidence="6 9" id="KW-1133">Transmembrane helix</keyword>
<gene>
    <name evidence="10" type="primary">mreD</name>
    <name evidence="10" type="ORF">HMPREF0551_2281</name>
</gene>
<comment type="subcellular location">
    <subcellularLocation>
        <location evidence="1">Cell membrane</location>
        <topology evidence="1">Multi-pass membrane protein</topology>
    </subcellularLocation>
</comment>
<dbReference type="Proteomes" id="UP000011021">
    <property type="component" value="Unassembled WGS sequence"/>
</dbReference>
<keyword evidence="7 9" id="KW-0472">Membrane</keyword>
<proteinExistence type="inferred from homology"/>
<evidence type="ECO:0000313" key="11">
    <source>
        <dbReference type="Proteomes" id="UP000011021"/>
    </source>
</evidence>
<feature type="region of interest" description="Disordered" evidence="8">
    <location>
        <begin position="149"/>
        <end position="183"/>
    </location>
</feature>
<feature type="transmembrane region" description="Helical" evidence="9">
    <location>
        <begin position="55"/>
        <end position="76"/>
    </location>
</feature>
<feature type="compositionally biased region" description="Basic and acidic residues" evidence="8">
    <location>
        <begin position="164"/>
        <end position="175"/>
    </location>
</feature>
<dbReference type="GO" id="GO:0005886">
    <property type="term" value="C:plasma membrane"/>
    <property type="evidence" value="ECO:0007669"/>
    <property type="project" value="UniProtKB-SubCell"/>
</dbReference>
<evidence type="ECO:0000256" key="7">
    <source>
        <dbReference type="ARBA" id="ARBA00023136"/>
    </source>
</evidence>
<evidence type="ECO:0000256" key="2">
    <source>
        <dbReference type="ARBA" id="ARBA00007776"/>
    </source>
</evidence>
<comment type="caution">
    <text evidence="10">The sequence shown here is derived from an EMBL/GenBank/DDBJ whole genome shotgun (WGS) entry which is preliminary data.</text>
</comment>
<organism evidence="10 11">
    <name type="scientific">Lautropia mirabilis ATCC 51599</name>
    <dbReference type="NCBI Taxonomy" id="887898"/>
    <lineage>
        <taxon>Bacteria</taxon>
        <taxon>Pseudomonadati</taxon>
        <taxon>Pseudomonadota</taxon>
        <taxon>Betaproteobacteria</taxon>
        <taxon>Burkholderiales</taxon>
        <taxon>Burkholderiaceae</taxon>
        <taxon>Lautropia</taxon>
    </lineage>
</organism>
<reference evidence="10 11" key="1">
    <citation type="submission" date="2010-12" db="EMBL/GenBank/DDBJ databases">
        <authorList>
            <person name="Muzny D."/>
            <person name="Qin X."/>
            <person name="Deng J."/>
            <person name="Jiang H."/>
            <person name="Liu Y."/>
            <person name="Qu J."/>
            <person name="Song X.-Z."/>
            <person name="Zhang L."/>
            <person name="Thornton R."/>
            <person name="Coyle M."/>
            <person name="Francisco L."/>
            <person name="Jackson L."/>
            <person name="Javaid M."/>
            <person name="Korchina V."/>
            <person name="Kovar C."/>
            <person name="Mata R."/>
            <person name="Mathew T."/>
            <person name="Ngo R."/>
            <person name="Nguyen L."/>
            <person name="Nguyen N."/>
            <person name="Okwuonu G."/>
            <person name="Ongeri F."/>
            <person name="Pham C."/>
            <person name="Simmons D."/>
            <person name="Wilczek-Boney K."/>
            <person name="Hale W."/>
            <person name="Jakkamsetti A."/>
            <person name="Pham P."/>
            <person name="Ruth R."/>
            <person name="San Lucas F."/>
            <person name="Warren J."/>
            <person name="Zhang J."/>
            <person name="Zhao Z."/>
            <person name="Zhou C."/>
            <person name="Zhu D."/>
            <person name="Lee S."/>
            <person name="Bess C."/>
            <person name="Blankenburg K."/>
            <person name="Forbes L."/>
            <person name="Fu Q."/>
            <person name="Gubbala S."/>
            <person name="Hirani K."/>
            <person name="Jayaseelan J.C."/>
            <person name="Lara F."/>
            <person name="Munidasa M."/>
            <person name="Palculict T."/>
            <person name="Patil S."/>
            <person name="Pu L.-L."/>
            <person name="Saada N."/>
            <person name="Tang L."/>
            <person name="Weissenberger G."/>
            <person name="Zhu Y."/>
            <person name="Hemphill L."/>
            <person name="Shang Y."/>
            <person name="Youmans B."/>
            <person name="Ayvaz T."/>
            <person name="Ross M."/>
            <person name="Santibanez J."/>
            <person name="Aqrawi P."/>
            <person name="Gross S."/>
            <person name="Joshi V."/>
            <person name="Fowler G."/>
            <person name="Nazareth L."/>
            <person name="Reid J."/>
            <person name="Worley K."/>
            <person name="Petrosino J."/>
            <person name="Highlander S."/>
            <person name="Gibbs R."/>
        </authorList>
    </citation>
    <scope>NUCLEOTIDE SEQUENCE [LARGE SCALE GENOMIC DNA]</scope>
    <source>
        <strain evidence="10 11">ATCC 51599</strain>
    </source>
</reference>
<evidence type="ECO:0000256" key="8">
    <source>
        <dbReference type="SAM" id="MobiDB-lite"/>
    </source>
</evidence>
<evidence type="ECO:0000256" key="4">
    <source>
        <dbReference type="ARBA" id="ARBA00022692"/>
    </source>
</evidence>
<dbReference type="PANTHER" id="PTHR37484:SF1">
    <property type="entry name" value="ROD SHAPE-DETERMINING PROTEIN MRED"/>
    <property type="match status" value="1"/>
</dbReference>
<name>E7S017_9BURK</name>
<dbReference type="InterPro" id="IPR007227">
    <property type="entry name" value="Cell_shape_determining_MreD"/>
</dbReference>
<evidence type="ECO:0000256" key="6">
    <source>
        <dbReference type="ARBA" id="ARBA00022989"/>
    </source>
</evidence>
<evidence type="ECO:0000256" key="9">
    <source>
        <dbReference type="SAM" id="Phobius"/>
    </source>
</evidence>
<dbReference type="PANTHER" id="PTHR37484">
    <property type="entry name" value="ROD SHAPE-DETERMINING PROTEIN MRED"/>
    <property type="match status" value="1"/>
</dbReference>
<dbReference type="GO" id="GO:0008360">
    <property type="term" value="P:regulation of cell shape"/>
    <property type="evidence" value="ECO:0007669"/>
    <property type="project" value="UniProtKB-KW"/>
</dbReference>
<dbReference type="InterPro" id="IPR026034">
    <property type="entry name" value="MreD_proteobac"/>
</dbReference>
<dbReference type="NCBIfam" id="TIGR03426">
    <property type="entry name" value="shape_MreD"/>
    <property type="match status" value="1"/>
</dbReference>